<feature type="domain" description="EF-hand" evidence="4">
    <location>
        <begin position="441"/>
        <end position="469"/>
    </location>
</feature>
<dbReference type="Pfam" id="PF01734">
    <property type="entry name" value="Patatin"/>
    <property type="match status" value="1"/>
</dbReference>
<reference evidence="6" key="1">
    <citation type="submission" date="2021-10" db="EMBL/GenBank/DDBJ databases">
        <title>Tropical sea cucumber genome reveals ecological adaptation and Cuvierian tubules defense mechanism.</title>
        <authorList>
            <person name="Chen T."/>
        </authorList>
    </citation>
    <scope>NUCLEOTIDE SEQUENCE</scope>
    <source>
        <strain evidence="6">Nanhai2018</strain>
        <tissue evidence="6">Muscle</tissue>
    </source>
</reference>
<dbReference type="Gene3D" id="3.40.1090.10">
    <property type="entry name" value="Cytosolic phospholipase A2 catalytic domain"/>
    <property type="match status" value="2"/>
</dbReference>
<dbReference type="PANTHER" id="PTHR46394">
    <property type="entry name" value="ANNEXIN"/>
    <property type="match status" value="1"/>
</dbReference>
<keyword evidence="1 2" id="KW-0443">Lipid metabolism</keyword>
<keyword evidence="7" id="KW-1185">Reference proteome</keyword>
<feature type="short sequence motif" description="GXGXXG" evidence="2">
    <location>
        <begin position="193"/>
        <end position="198"/>
    </location>
</feature>
<gene>
    <name evidence="6" type="ORF">HOLleu_34510</name>
</gene>
<feature type="compositionally biased region" description="Basic residues" evidence="3">
    <location>
        <begin position="130"/>
        <end position="139"/>
    </location>
</feature>
<dbReference type="SUPFAM" id="SSF47473">
    <property type="entry name" value="EF-hand"/>
    <property type="match status" value="1"/>
</dbReference>
<dbReference type="GO" id="GO:0016787">
    <property type="term" value="F:hydrolase activity"/>
    <property type="evidence" value="ECO:0007669"/>
    <property type="project" value="UniProtKB-UniRule"/>
</dbReference>
<dbReference type="GO" id="GO:0005509">
    <property type="term" value="F:calcium ion binding"/>
    <property type="evidence" value="ECO:0007669"/>
    <property type="project" value="InterPro"/>
</dbReference>
<dbReference type="Gene3D" id="1.10.238.10">
    <property type="entry name" value="EF-hand"/>
    <property type="match status" value="1"/>
</dbReference>
<dbReference type="PANTHER" id="PTHR46394:SF1">
    <property type="entry name" value="PNPLA DOMAIN-CONTAINING PROTEIN"/>
    <property type="match status" value="1"/>
</dbReference>
<dbReference type="InterPro" id="IPR016035">
    <property type="entry name" value="Acyl_Trfase/lysoPLipase"/>
</dbReference>
<organism evidence="6 7">
    <name type="scientific">Holothuria leucospilota</name>
    <name type="common">Black long sea cucumber</name>
    <name type="synonym">Mertensiothuria leucospilota</name>
    <dbReference type="NCBI Taxonomy" id="206669"/>
    <lineage>
        <taxon>Eukaryota</taxon>
        <taxon>Metazoa</taxon>
        <taxon>Echinodermata</taxon>
        <taxon>Eleutherozoa</taxon>
        <taxon>Echinozoa</taxon>
        <taxon>Holothuroidea</taxon>
        <taxon>Aspidochirotacea</taxon>
        <taxon>Aspidochirotida</taxon>
        <taxon>Holothuriidae</taxon>
        <taxon>Holothuria</taxon>
    </lineage>
</organism>
<evidence type="ECO:0000313" key="6">
    <source>
        <dbReference type="EMBL" id="KAJ8024569.1"/>
    </source>
</evidence>
<protein>
    <submittedName>
        <fullName evidence="6">Triacylglycerol lipase SDP1</fullName>
    </submittedName>
</protein>
<evidence type="ECO:0000313" key="7">
    <source>
        <dbReference type="Proteomes" id="UP001152320"/>
    </source>
</evidence>
<feature type="short sequence motif" description="DGA/G" evidence="2">
    <location>
        <begin position="365"/>
        <end position="367"/>
    </location>
</feature>
<dbReference type="InterPro" id="IPR011992">
    <property type="entry name" value="EF-hand-dom_pair"/>
</dbReference>
<dbReference type="GO" id="GO:0016042">
    <property type="term" value="P:lipid catabolic process"/>
    <property type="evidence" value="ECO:0007669"/>
    <property type="project" value="UniProtKB-UniRule"/>
</dbReference>
<comment type="caution">
    <text evidence="6">The sequence shown here is derived from an EMBL/GenBank/DDBJ whole genome shotgun (WGS) entry which is preliminary data.</text>
</comment>
<feature type="compositionally biased region" description="Basic and acidic residues" evidence="3">
    <location>
        <begin position="72"/>
        <end position="84"/>
    </location>
</feature>
<keyword evidence="2" id="KW-0442">Lipid degradation</keyword>
<dbReference type="Proteomes" id="UP001152320">
    <property type="component" value="Chromosome 18"/>
</dbReference>
<dbReference type="InterPro" id="IPR052580">
    <property type="entry name" value="Lipid_Hydrolase"/>
</dbReference>
<dbReference type="AlphaFoldDB" id="A0A9Q0YPZ8"/>
<dbReference type="InterPro" id="IPR002048">
    <property type="entry name" value="EF_hand_dom"/>
</dbReference>
<sequence length="576" mass="65387">MTEGMSPVPPTWWGHCPQDPRSTQASIFVVTIKEYNLPRRHIRGNCEYFAFVHGNMGGKHSKTSPSLEDVSEENKKPREGEKQEGTSTGNNRLQKAKLPPIAKTQRNGKTTNPAPDALYVVGEELPARVRRPFTPRRRQTSLSLAEAPRNVSLSGSQESLTSSEDTWYTDNSSLNQLQYQDYQYPFENVVFEGGGVKGLAYAGAIRELENIGVWKNIKRFAGTSAGSMWAALAALGYNSYEVEEFLRQDLRGQFLDARFGYCSILPNLIKHFGWHPGRKIFTWFGKAIEAKTNNANITFKELYDIYGKELCVVVTNVNMMDAEYCHVKTTPSLPIRTAVRMSMAIPGLFGAVKYKRYGKTDVYVDGGVLKRIQQKEEQDLASDQYAEVVEAFEIFFKVLDESQMDQNASINKEELAKAFEKSEFNDYYANVLFGDDYNVSDVFEYLDINGDAEINFNELIAFAQLKGIGLQNMFQGYNRREIASVVDFLGAVQDTMLVNVKRVFLTEDDIYRTIGIDTLYVGTTDWDMEEEDKTFLIQQGERAARSFLRHYVKHNDPPLKESMRADSDALTRPLHH</sequence>
<dbReference type="SUPFAM" id="SSF52151">
    <property type="entry name" value="FabD/lysophospholipase-like"/>
    <property type="match status" value="1"/>
</dbReference>
<evidence type="ECO:0000256" key="1">
    <source>
        <dbReference type="ARBA" id="ARBA00023098"/>
    </source>
</evidence>
<dbReference type="PROSITE" id="PS50222">
    <property type="entry name" value="EF_HAND_2"/>
    <property type="match status" value="1"/>
</dbReference>
<feature type="active site" description="Proton acceptor" evidence="2">
    <location>
        <position position="365"/>
    </location>
</feature>
<evidence type="ECO:0000256" key="2">
    <source>
        <dbReference type="PROSITE-ProRule" id="PRU01161"/>
    </source>
</evidence>
<accession>A0A9Q0YPZ8</accession>
<dbReference type="PROSITE" id="PS51635">
    <property type="entry name" value="PNPLA"/>
    <property type="match status" value="1"/>
</dbReference>
<feature type="compositionally biased region" description="Low complexity" evidence="3">
    <location>
        <begin position="152"/>
        <end position="164"/>
    </location>
</feature>
<feature type="short sequence motif" description="GXSXG" evidence="2">
    <location>
        <begin position="222"/>
        <end position="226"/>
    </location>
</feature>
<name>A0A9Q0YPZ8_HOLLE</name>
<dbReference type="OrthoDB" id="412240at2759"/>
<dbReference type="InterPro" id="IPR002641">
    <property type="entry name" value="PNPLA_dom"/>
</dbReference>
<feature type="active site" description="Nucleophile" evidence="2">
    <location>
        <position position="224"/>
    </location>
</feature>
<feature type="domain" description="PNPLA" evidence="5">
    <location>
        <begin position="189"/>
        <end position="378"/>
    </location>
</feature>
<feature type="region of interest" description="Disordered" evidence="3">
    <location>
        <begin position="130"/>
        <end position="165"/>
    </location>
</feature>
<dbReference type="CDD" id="cd07207">
    <property type="entry name" value="Pat_ExoU_VipD_like"/>
    <property type="match status" value="1"/>
</dbReference>
<feature type="compositionally biased region" description="Polar residues" evidence="3">
    <location>
        <begin position="104"/>
        <end position="113"/>
    </location>
</feature>
<dbReference type="EMBL" id="JAIZAY010000018">
    <property type="protein sequence ID" value="KAJ8024569.1"/>
    <property type="molecule type" value="Genomic_DNA"/>
</dbReference>
<evidence type="ECO:0000259" key="4">
    <source>
        <dbReference type="PROSITE" id="PS50222"/>
    </source>
</evidence>
<keyword evidence="2" id="KW-0378">Hydrolase</keyword>
<feature type="region of interest" description="Disordered" evidence="3">
    <location>
        <begin position="57"/>
        <end position="115"/>
    </location>
</feature>
<evidence type="ECO:0000256" key="3">
    <source>
        <dbReference type="SAM" id="MobiDB-lite"/>
    </source>
</evidence>
<proteinExistence type="predicted"/>
<evidence type="ECO:0000259" key="5">
    <source>
        <dbReference type="PROSITE" id="PS51635"/>
    </source>
</evidence>